<evidence type="ECO:0000313" key="2">
    <source>
        <dbReference type="EMBL" id="MVN77569.1"/>
    </source>
</evidence>
<organism evidence="2 3">
    <name type="scientific">Hymenobacter ginkgonis</name>
    <dbReference type="NCBI Taxonomy" id="2682976"/>
    <lineage>
        <taxon>Bacteria</taxon>
        <taxon>Pseudomonadati</taxon>
        <taxon>Bacteroidota</taxon>
        <taxon>Cytophagia</taxon>
        <taxon>Cytophagales</taxon>
        <taxon>Hymenobacteraceae</taxon>
        <taxon>Hymenobacter</taxon>
    </lineage>
</organism>
<dbReference type="InterPro" id="IPR001375">
    <property type="entry name" value="Peptidase_S9_cat"/>
</dbReference>
<dbReference type="RefSeq" id="WP_157566719.1">
    <property type="nucleotide sequence ID" value="NZ_WQKZ01000003.1"/>
</dbReference>
<dbReference type="Proteomes" id="UP000441336">
    <property type="component" value="Unassembled WGS sequence"/>
</dbReference>
<dbReference type="Gene3D" id="3.40.50.1820">
    <property type="entry name" value="alpha/beta hydrolase"/>
    <property type="match status" value="1"/>
</dbReference>
<dbReference type="SUPFAM" id="SSF53474">
    <property type="entry name" value="alpha/beta-Hydrolases"/>
    <property type="match status" value="1"/>
</dbReference>
<feature type="domain" description="Peptidase S9 prolyl oligopeptidase catalytic" evidence="1">
    <location>
        <begin position="122"/>
        <end position="255"/>
    </location>
</feature>
<comment type="caution">
    <text evidence="2">The sequence shown here is derived from an EMBL/GenBank/DDBJ whole genome shotgun (WGS) entry which is preliminary data.</text>
</comment>
<dbReference type="InterPro" id="IPR029058">
    <property type="entry name" value="AB_hydrolase_fold"/>
</dbReference>
<accession>A0A7K1TGQ8</accession>
<dbReference type="GO" id="GO:0006508">
    <property type="term" value="P:proteolysis"/>
    <property type="evidence" value="ECO:0007669"/>
    <property type="project" value="InterPro"/>
</dbReference>
<dbReference type="Pfam" id="PF00326">
    <property type="entry name" value="Peptidase_S9"/>
    <property type="match status" value="1"/>
</dbReference>
<protein>
    <submittedName>
        <fullName evidence="2">Prolyl oligopeptidase family serine peptidase</fullName>
    </submittedName>
</protein>
<dbReference type="GO" id="GO:0008236">
    <property type="term" value="F:serine-type peptidase activity"/>
    <property type="evidence" value="ECO:0007669"/>
    <property type="project" value="InterPro"/>
</dbReference>
<dbReference type="AlphaFoldDB" id="A0A7K1TGQ8"/>
<proteinExistence type="predicted"/>
<sequence>MVISKQKLLHWTSGVLVALLLAGLAWPWLNWPSTSTDYLLYSQTYFSAQRTNRPVLVVVLHGDAPFNQPSYQYMLAQRVAQAVPDVVAVGLLRPGYTDPAGHHSPGRRGTATGDNYRPREVDAIAATVQALRRGYHARRVVLAGHSGGATLTGDLLGRYPALADAALLAACPCDVPAFRQHMARQHFSPMWWRPVPFLSPQEWVDQVRPGLPVRVVTGLADPIALPTYSQRYAAALRQRHVAVELVELPSQGHEIFLTPAVMVQLKGLISGLTTQ</sequence>
<evidence type="ECO:0000259" key="1">
    <source>
        <dbReference type="Pfam" id="PF00326"/>
    </source>
</evidence>
<dbReference type="EMBL" id="WQKZ01000003">
    <property type="protein sequence ID" value="MVN77569.1"/>
    <property type="molecule type" value="Genomic_DNA"/>
</dbReference>
<keyword evidence="3" id="KW-1185">Reference proteome</keyword>
<name>A0A7K1TGQ8_9BACT</name>
<evidence type="ECO:0000313" key="3">
    <source>
        <dbReference type="Proteomes" id="UP000441336"/>
    </source>
</evidence>
<gene>
    <name evidence="2" type="ORF">GO988_14640</name>
</gene>
<reference evidence="2 3" key="1">
    <citation type="submission" date="2019-12" db="EMBL/GenBank/DDBJ databases">
        <title>Hymenobacter sp. HMF4947 Genome sequencing and assembly.</title>
        <authorList>
            <person name="Kang H."/>
            <person name="Cha I."/>
            <person name="Kim H."/>
            <person name="Joh K."/>
        </authorList>
    </citation>
    <scope>NUCLEOTIDE SEQUENCE [LARGE SCALE GENOMIC DNA]</scope>
    <source>
        <strain evidence="2 3">HMF4947</strain>
    </source>
</reference>